<reference evidence="1 2" key="1">
    <citation type="journal article" date="2019" name="Int. J. Syst. Evol. Microbiol.">
        <title>The Global Catalogue of Microorganisms (GCM) 10K type strain sequencing project: providing services to taxonomists for standard genome sequencing and annotation.</title>
        <authorList>
            <consortium name="The Broad Institute Genomics Platform"/>
            <consortium name="The Broad Institute Genome Sequencing Center for Infectious Disease"/>
            <person name="Wu L."/>
            <person name="Ma J."/>
        </authorList>
    </citation>
    <scope>NUCLEOTIDE SEQUENCE [LARGE SCALE GENOMIC DNA]</scope>
    <source>
        <strain evidence="1 2">XZGYJ-43</strain>
    </source>
</reference>
<accession>A0ABD5Z217</accession>
<gene>
    <name evidence="1" type="ORF">ACFQJ9_07300</name>
</gene>
<evidence type="ECO:0000313" key="2">
    <source>
        <dbReference type="Proteomes" id="UP001596447"/>
    </source>
</evidence>
<dbReference type="AlphaFoldDB" id="A0ABD5Z217"/>
<evidence type="ECO:0000313" key="1">
    <source>
        <dbReference type="EMBL" id="MFC7199222.1"/>
    </source>
</evidence>
<dbReference type="EMBL" id="JBHTAR010000011">
    <property type="protein sequence ID" value="MFC7199222.1"/>
    <property type="molecule type" value="Genomic_DNA"/>
</dbReference>
<organism evidence="1 2">
    <name type="scientific">Halospeciosus flavus</name>
    <dbReference type="NCBI Taxonomy" id="3032283"/>
    <lineage>
        <taxon>Archaea</taxon>
        <taxon>Methanobacteriati</taxon>
        <taxon>Methanobacteriota</taxon>
        <taxon>Stenosarchaea group</taxon>
        <taxon>Halobacteria</taxon>
        <taxon>Halobacteriales</taxon>
        <taxon>Halobacteriaceae</taxon>
        <taxon>Halospeciosus</taxon>
    </lineage>
</organism>
<keyword evidence="2" id="KW-1185">Reference proteome</keyword>
<proteinExistence type="predicted"/>
<name>A0ABD5Z217_9EURY</name>
<dbReference type="RefSeq" id="WP_279529163.1">
    <property type="nucleotide sequence ID" value="NZ_CP122312.1"/>
</dbReference>
<sequence>MRRRRFLSLVLAVAAVSALAVGSGGFTSVSAERSVEVSVVENSEAYVGVQVCNKPSNKSQGNGTNPVRIHVTNRYREAFRVVAIYDDKGKHEINTVLETGQAWSYNGHATEPVAVEVTGDGLSANVTADVQPKNSC</sequence>
<dbReference type="Proteomes" id="UP001596447">
    <property type="component" value="Unassembled WGS sequence"/>
</dbReference>
<comment type="caution">
    <text evidence="1">The sequence shown here is derived from an EMBL/GenBank/DDBJ whole genome shotgun (WGS) entry which is preliminary data.</text>
</comment>
<protein>
    <submittedName>
        <fullName evidence="1">Uncharacterized protein</fullName>
    </submittedName>
</protein>